<reference evidence="3 4" key="1">
    <citation type="submission" date="2018-02" db="EMBL/GenBank/DDBJ databases">
        <title>Genomic Encyclopedia of Archaeal and Bacterial Type Strains, Phase II (KMG-II): from individual species to whole genera.</title>
        <authorList>
            <person name="Goeker M."/>
        </authorList>
    </citation>
    <scope>NUCLEOTIDE SEQUENCE [LARGE SCALE GENOMIC DNA]</scope>
    <source>
        <strain evidence="3 4">DSM 29526</strain>
    </source>
</reference>
<comment type="caution">
    <text evidence="3">The sequence shown here is derived from an EMBL/GenBank/DDBJ whole genome shotgun (WGS) entry which is preliminary data.</text>
</comment>
<dbReference type="AlphaFoldDB" id="A0A2S6I2Z2"/>
<sequence length="289" mass="32728">MLFINTTDKKSGKEVRLRYQEYGNGRPVVFIHGWPLTGDMFEYQMEPLSREGLRCISYDRRGFGHSSKVGESYNYDTLADDLNALLTELDLRDVTLVGFSMGGGEIARYIGKYGQDRLSGAVLVSSVTPYMLKTDNHDGVKWSVFQEMIDGIRKDRPSFFATWAKQFYGIGLLNHPVSDEFQSWTLGMALTGSSRAAIDYVEAFAKTDFRDDLKKFTVPTLIVHGEDDKVVPVNVGGDATHKLVPNAIYHKYDNAPHGLFYTHRERLNRDILAFVNTKATRPEREIAVH</sequence>
<dbReference type="PANTHER" id="PTHR43433">
    <property type="entry name" value="HYDROLASE, ALPHA/BETA FOLD FAMILY PROTEIN"/>
    <property type="match status" value="1"/>
</dbReference>
<evidence type="ECO:0000256" key="1">
    <source>
        <dbReference type="ARBA" id="ARBA00038128"/>
    </source>
</evidence>
<dbReference type="OrthoDB" id="9780932at2"/>
<dbReference type="EMBL" id="PTJC01000006">
    <property type="protein sequence ID" value="PPK85548.1"/>
    <property type="molecule type" value="Genomic_DNA"/>
</dbReference>
<dbReference type="PANTHER" id="PTHR43433:SF4">
    <property type="entry name" value="NON-HEME CHLOROPEROXIDASE-RELATED"/>
    <property type="match status" value="1"/>
</dbReference>
<dbReference type="InterPro" id="IPR050471">
    <property type="entry name" value="AB_hydrolase"/>
</dbReference>
<name>A0A2S6I2Z2_9BACT</name>
<keyword evidence="4" id="KW-1185">Reference proteome</keyword>
<comment type="similarity">
    <text evidence="1">Belongs to the AB hydrolase superfamily. Bacterial non-heme haloperoxidase / perhydrolase family.</text>
</comment>
<evidence type="ECO:0000259" key="2">
    <source>
        <dbReference type="Pfam" id="PF00561"/>
    </source>
</evidence>
<evidence type="ECO:0000313" key="3">
    <source>
        <dbReference type="EMBL" id="PPK85548.1"/>
    </source>
</evidence>
<dbReference type="Proteomes" id="UP000237662">
    <property type="component" value="Unassembled WGS sequence"/>
</dbReference>
<dbReference type="InterPro" id="IPR000073">
    <property type="entry name" value="AB_hydrolase_1"/>
</dbReference>
<evidence type="ECO:0000313" key="4">
    <source>
        <dbReference type="Proteomes" id="UP000237662"/>
    </source>
</evidence>
<dbReference type="FunFam" id="3.40.50.1820:FF:000205">
    <property type="entry name" value="Non-haem bromoperoxidase BPO-A2"/>
    <property type="match status" value="1"/>
</dbReference>
<accession>A0A2S6I2Z2</accession>
<dbReference type="Pfam" id="PF00561">
    <property type="entry name" value="Abhydrolase_1"/>
    <property type="match status" value="1"/>
</dbReference>
<dbReference type="InterPro" id="IPR029058">
    <property type="entry name" value="AB_hydrolase_fold"/>
</dbReference>
<feature type="domain" description="AB hydrolase-1" evidence="2">
    <location>
        <begin position="27"/>
        <end position="263"/>
    </location>
</feature>
<dbReference type="RefSeq" id="WP_104420042.1">
    <property type="nucleotide sequence ID" value="NZ_PTJC01000006.1"/>
</dbReference>
<dbReference type="SUPFAM" id="SSF53474">
    <property type="entry name" value="alpha/beta-Hydrolases"/>
    <property type="match status" value="1"/>
</dbReference>
<proteinExistence type="inferred from homology"/>
<dbReference type="Gene3D" id="3.40.50.1820">
    <property type="entry name" value="alpha/beta hydrolase"/>
    <property type="match status" value="1"/>
</dbReference>
<gene>
    <name evidence="3" type="ORF">CLV84_2449</name>
</gene>
<protein>
    <submittedName>
        <fullName evidence="3">Pimeloyl-ACP methyl ester carboxylesterase</fullName>
    </submittedName>
</protein>
<dbReference type="PRINTS" id="PR00111">
    <property type="entry name" value="ABHYDROLASE"/>
</dbReference>
<organism evidence="3 4">
    <name type="scientific">Neolewinella xylanilytica</name>
    <dbReference type="NCBI Taxonomy" id="1514080"/>
    <lineage>
        <taxon>Bacteria</taxon>
        <taxon>Pseudomonadati</taxon>
        <taxon>Bacteroidota</taxon>
        <taxon>Saprospiria</taxon>
        <taxon>Saprospirales</taxon>
        <taxon>Lewinellaceae</taxon>
        <taxon>Neolewinella</taxon>
    </lineage>
</organism>